<evidence type="ECO:0000256" key="2">
    <source>
        <dbReference type="ARBA" id="ARBA00022679"/>
    </source>
</evidence>
<dbReference type="GO" id="GO:0019878">
    <property type="term" value="P:lysine biosynthetic process via aminoadipic acid"/>
    <property type="evidence" value="ECO:0007669"/>
    <property type="project" value="TreeGrafter"/>
</dbReference>
<dbReference type="InterPro" id="IPR037143">
    <property type="entry name" value="4-PPantetheinyl_Trfase_dom_sf"/>
</dbReference>
<comment type="similarity">
    <text evidence="1">Belongs to the P-Pant transferase superfamily. Gsp/Sfp/HetI/AcpT family.</text>
</comment>
<sequence length="262" mass="27849">MPLFQRSSSPATVHVLLVRVAALSSATRARLMPLLPPHEQAHLARLRRPADQDRYLAAHATLRQWLVRALGQPDLPPATLPLAALPGGKPVLAGWAAGRLHFSLSHAGDWVALALAAQPVGVDVEALTTPDTALLAFCATPAEREAVTQSADPRTAFPRLWTAKEAVLKADGAGLSLGLDNWAISPQANDGWHTVQIDAHADGVHALAACQVHRIPVDDHHTAAVALAPGAGPFVTIPTTPRVDSTDLDTLHDRFPTWSVFP</sequence>
<dbReference type="GO" id="GO:0005829">
    <property type="term" value="C:cytosol"/>
    <property type="evidence" value="ECO:0007669"/>
    <property type="project" value="TreeGrafter"/>
</dbReference>
<dbReference type="EMBL" id="WNDQ01000004">
    <property type="protein sequence ID" value="KAF1023519.1"/>
    <property type="molecule type" value="Genomic_DNA"/>
</dbReference>
<organism evidence="5 6">
    <name type="scientific">Paracidovorax wautersii</name>
    <dbReference type="NCBI Taxonomy" id="1177982"/>
    <lineage>
        <taxon>Bacteria</taxon>
        <taxon>Pseudomonadati</taxon>
        <taxon>Pseudomonadota</taxon>
        <taxon>Betaproteobacteria</taxon>
        <taxon>Burkholderiales</taxon>
        <taxon>Comamonadaceae</taxon>
        <taxon>Paracidovorax</taxon>
    </lineage>
</organism>
<dbReference type="GO" id="GO:0000287">
    <property type="term" value="F:magnesium ion binding"/>
    <property type="evidence" value="ECO:0007669"/>
    <property type="project" value="InterPro"/>
</dbReference>
<evidence type="ECO:0000313" key="6">
    <source>
        <dbReference type="Proteomes" id="UP000461670"/>
    </source>
</evidence>
<dbReference type="Gene3D" id="3.90.470.20">
    <property type="entry name" value="4'-phosphopantetheinyl transferase domain"/>
    <property type="match status" value="2"/>
</dbReference>
<dbReference type="Pfam" id="PF22624">
    <property type="entry name" value="AASDHPPT_N"/>
    <property type="match status" value="1"/>
</dbReference>
<name>A0A7V8JRN2_9BURK</name>
<dbReference type="InterPro" id="IPR050559">
    <property type="entry name" value="P-Pant_transferase_sf"/>
</dbReference>
<evidence type="ECO:0000259" key="4">
    <source>
        <dbReference type="Pfam" id="PF22624"/>
    </source>
</evidence>
<evidence type="ECO:0000259" key="3">
    <source>
        <dbReference type="Pfam" id="PF01648"/>
    </source>
</evidence>
<dbReference type="Pfam" id="PF01648">
    <property type="entry name" value="ACPS"/>
    <property type="match status" value="1"/>
</dbReference>
<comment type="caution">
    <text evidence="5">The sequence shown here is derived from an EMBL/GenBank/DDBJ whole genome shotgun (WGS) entry which is preliminary data.</text>
</comment>
<dbReference type="AlphaFoldDB" id="A0A7V8JRN2"/>
<dbReference type="PANTHER" id="PTHR12215">
    <property type="entry name" value="PHOSPHOPANTETHEINE TRANSFERASE"/>
    <property type="match status" value="1"/>
</dbReference>
<accession>A0A7V8JRN2</accession>
<proteinExistence type="inferred from homology"/>
<evidence type="ECO:0000313" key="5">
    <source>
        <dbReference type="EMBL" id="KAF1023519.1"/>
    </source>
</evidence>
<evidence type="ECO:0000256" key="1">
    <source>
        <dbReference type="ARBA" id="ARBA00010990"/>
    </source>
</evidence>
<dbReference type="SUPFAM" id="SSF56214">
    <property type="entry name" value="4'-phosphopantetheinyl transferase"/>
    <property type="match status" value="2"/>
</dbReference>
<dbReference type="GO" id="GO:0008897">
    <property type="term" value="F:holo-[acyl-carrier-protein] synthase activity"/>
    <property type="evidence" value="ECO:0007669"/>
    <property type="project" value="InterPro"/>
</dbReference>
<protein>
    <submittedName>
        <fullName evidence="5">4'-phosphopantetheinyl transferase Sfp</fullName>
    </submittedName>
</protein>
<feature type="domain" description="4'-phosphopantetheinyl transferase" evidence="3">
    <location>
        <begin position="119"/>
        <end position="195"/>
    </location>
</feature>
<dbReference type="Proteomes" id="UP000461670">
    <property type="component" value="Unassembled WGS sequence"/>
</dbReference>
<feature type="domain" description="4'-phosphopantetheinyl transferase N-terminal" evidence="4">
    <location>
        <begin position="31"/>
        <end position="114"/>
    </location>
</feature>
<dbReference type="InterPro" id="IPR008278">
    <property type="entry name" value="4-PPantetheinyl_Trfase_dom"/>
</dbReference>
<reference evidence="6" key="1">
    <citation type="journal article" date="2020" name="MBio">
        <title>Horizontal gene transfer to a defensive symbiont with a reduced genome amongst a multipartite beetle microbiome.</title>
        <authorList>
            <person name="Waterworth S.C."/>
            <person name="Florez L.V."/>
            <person name="Rees E.R."/>
            <person name="Hertweck C."/>
            <person name="Kaltenpoth M."/>
            <person name="Kwan J.C."/>
        </authorList>
    </citation>
    <scope>NUCLEOTIDE SEQUENCE [LARGE SCALE GENOMIC DNA]</scope>
</reference>
<dbReference type="InterPro" id="IPR055066">
    <property type="entry name" value="AASDHPPT_N"/>
</dbReference>
<dbReference type="PANTHER" id="PTHR12215:SF10">
    <property type="entry name" value="L-AMINOADIPATE-SEMIALDEHYDE DEHYDROGENASE-PHOSPHOPANTETHEINYL TRANSFERASE"/>
    <property type="match status" value="1"/>
</dbReference>
<gene>
    <name evidence="5" type="primary">sfp</name>
    <name evidence="5" type="ORF">GAK30_00470</name>
</gene>
<keyword evidence="2 5" id="KW-0808">Transferase</keyword>